<keyword evidence="2" id="KW-1185">Reference proteome</keyword>
<accession>A0ABY9DV65</accession>
<sequence length="137" mass="14961">MVNFAAMRGFHSGRAFWQPISQLQNEVGGLRNGTRVQGVVSQLRNHLRNGSVATKMGVFRRGGFRKAFRSCEMRGGLRNGTRVPKGCFAAAKIFAEVGGGGGMGLRNHFAAKGRFRSGALGLRNYFATKGHFRRGPF</sequence>
<evidence type="ECO:0000313" key="2">
    <source>
        <dbReference type="Proteomes" id="UP001227230"/>
    </source>
</evidence>
<evidence type="ECO:0000313" key="1">
    <source>
        <dbReference type="EMBL" id="WKA10530.1"/>
    </source>
</evidence>
<dbReference type="EMBL" id="CP126665">
    <property type="protein sequence ID" value="WKA10530.1"/>
    <property type="molecule type" value="Genomic_DNA"/>
</dbReference>
<gene>
    <name evidence="1" type="ORF">VitviT2T_028096</name>
</gene>
<reference evidence="1 2" key="1">
    <citation type="journal article" date="2023" name="Hortic Res">
        <title>The complete reference genome for grapevine (Vitis vinifera L.) genetics and breeding.</title>
        <authorList>
            <person name="Shi X."/>
            <person name="Cao S."/>
            <person name="Wang X."/>
            <person name="Huang S."/>
            <person name="Wang Y."/>
            <person name="Liu Z."/>
            <person name="Liu W."/>
            <person name="Leng X."/>
            <person name="Peng Y."/>
            <person name="Wang N."/>
            <person name="Wang Y."/>
            <person name="Ma Z."/>
            <person name="Xu X."/>
            <person name="Zhang F."/>
            <person name="Xue H."/>
            <person name="Zhong H."/>
            <person name="Wang Y."/>
            <person name="Zhang K."/>
            <person name="Velt A."/>
            <person name="Avia K."/>
            <person name="Holtgrawe D."/>
            <person name="Grimplet J."/>
            <person name="Matus J.T."/>
            <person name="Ware D."/>
            <person name="Wu X."/>
            <person name="Wang H."/>
            <person name="Liu C."/>
            <person name="Fang Y."/>
            <person name="Rustenholz C."/>
            <person name="Cheng Z."/>
            <person name="Xiao H."/>
            <person name="Zhou Y."/>
        </authorList>
    </citation>
    <scope>NUCLEOTIDE SEQUENCE [LARGE SCALE GENOMIC DNA]</scope>
    <source>
        <strain evidence="2">cv. Pinot noir / PN40024</strain>
        <tissue evidence="1">Leaf</tissue>
    </source>
</reference>
<organism evidence="1 2">
    <name type="scientific">Vitis vinifera</name>
    <name type="common">Grape</name>
    <dbReference type="NCBI Taxonomy" id="29760"/>
    <lineage>
        <taxon>Eukaryota</taxon>
        <taxon>Viridiplantae</taxon>
        <taxon>Streptophyta</taxon>
        <taxon>Embryophyta</taxon>
        <taxon>Tracheophyta</taxon>
        <taxon>Spermatophyta</taxon>
        <taxon>Magnoliopsida</taxon>
        <taxon>eudicotyledons</taxon>
        <taxon>Gunneridae</taxon>
        <taxon>Pentapetalae</taxon>
        <taxon>rosids</taxon>
        <taxon>Vitales</taxon>
        <taxon>Vitaceae</taxon>
        <taxon>Viteae</taxon>
        <taxon>Vitis</taxon>
    </lineage>
</organism>
<name>A0ABY9DV65_VITVI</name>
<dbReference type="Proteomes" id="UP001227230">
    <property type="component" value="Chromosome 18"/>
</dbReference>
<proteinExistence type="predicted"/>
<protein>
    <submittedName>
        <fullName evidence="1">Uncharacterized protein</fullName>
    </submittedName>
</protein>